<dbReference type="WBParaSite" id="MBELARI_LOCUS1829">
    <property type="protein sequence ID" value="MBELARI_LOCUS1829"/>
    <property type="gene ID" value="MBELARI_LOCUS1829"/>
</dbReference>
<evidence type="ECO:0000313" key="1">
    <source>
        <dbReference type="Proteomes" id="UP000887575"/>
    </source>
</evidence>
<dbReference type="AlphaFoldDB" id="A0AAF3EVS3"/>
<dbReference type="Proteomes" id="UP000887575">
    <property type="component" value="Unassembled WGS sequence"/>
</dbReference>
<evidence type="ECO:0000313" key="2">
    <source>
        <dbReference type="WBParaSite" id="MBELARI_LOCUS1829"/>
    </source>
</evidence>
<sequence>MSAWTCHGFQPLFAHPDLNRPQKGMLGEVLKDQRPERTGFGTASKKGVCRRRVACHGQRLACRCPWTHQSLSMASHTDNGQ</sequence>
<keyword evidence="1" id="KW-1185">Reference proteome</keyword>
<organism evidence="1 2">
    <name type="scientific">Mesorhabditis belari</name>
    <dbReference type="NCBI Taxonomy" id="2138241"/>
    <lineage>
        <taxon>Eukaryota</taxon>
        <taxon>Metazoa</taxon>
        <taxon>Ecdysozoa</taxon>
        <taxon>Nematoda</taxon>
        <taxon>Chromadorea</taxon>
        <taxon>Rhabditida</taxon>
        <taxon>Rhabditina</taxon>
        <taxon>Rhabditomorpha</taxon>
        <taxon>Rhabditoidea</taxon>
        <taxon>Rhabditidae</taxon>
        <taxon>Mesorhabditinae</taxon>
        <taxon>Mesorhabditis</taxon>
    </lineage>
</organism>
<accession>A0AAF3EVS3</accession>
<reference evidence="2" key="1">
    <citation type="submission" date="2024-02" db="UniProtKB">
        <authorList>
            <consortium name="WormBaseParasite"/>
        </authorList>
    </citation>
    <scope>IDENTIFICATION</scope>
</reference>
<protein>
    <submittedName>
        <fullName evidence="2">Uncharacterized protein</fullName>
    </submittedName>
</protein>
<proteinExistence type="predicted"/>
<name>A0AAF3EVS3_9BILA</name>